<feature type="compositionally biased region" description="Polar residues" evidence="1">
    <location>
        <begin position="97"/>
        <end position="106"/>
    </location>
</feature>
<sequence length="106" mass="11786">MHLIWAACGVNAEREHVVLWQRISDKIGTAMERKCGLSPLIREQFSGAVVSVNGTIRIVIRLQLSVDIGTEKERVKGHDQQRKRPTRTPLGRHLSCPSKTAASAEC</sequence>
<reference evidence="2 3" key="1">
    <citation type="submission" date="2023-08" db="EMBL/GenBank/DDBJ databases">
        <title>A Necator americanus chromosomal reference genome.</title>
        <authorList>
            <person name="Ilik V."/>
            <person name="Petrzelkova K.J."/>
            <person name="Pardy F."/>
            <person name="Fuh T."/>
            <person name="Niatou-Singa F.S."/>
            <person name="Gouil Q."/>
            <person name="Baker L."/>
            <person name="Ritchie M.E."/>
            <person name="Jex A.R."/>
            <person name="Gazzola D."/>
            <person name="Li H."/>
            <person name="Toshio Fujiwara R."/>
            <person name="Zhan B."/>
            <person name="Aroian R.V."/>
            <person name="Pafco B."/>
            <person name="Schwarz E.M."/>
        </authorList>
    </citation>
    <scope>NUCLEOTIDE SEQUENCE [LARGE SCALE GENOMIC DNA]</scope>
    <source>
        <strain evidence="2 3">Aroian</strain>
        <tissue evidence="2">Whole animal</tissue>
    </source>
</reference>
<feature type="region of interest" description="Disordered" evidence="1">
    <location>
        <begin position="73"/>
        <end position="106"/>
    </location>
</feature>
<organism evidence="2 3">
    <name type="scientific">Necator americanus</name>
    <name type="common">Human hookworm</name>
    <dbReference type="NCBI Taxonomy" id="51031"/>
    <lineage>
        <taxon>Eukaryota</taxon>
        <taxon>Metazoa</taxon>
        <taxon>Ecdysozoa</taxon>
        <taxon>Nematoda</taxon>
        <taxon>Chromadorea</taxon>
        <taxon>Rhabditida</taxon>
        <taxon>Rhabditina</taxon>
        <taxon>Rhabditomorpha</taxon>
        <taxon>Strongyloidea</taxon>
        <taxon>Ancylostomatidae</taxon>
        <taxon>Bunostominae</taxon>
        <taxon>Necator</taxon>
    </lineage>
</organism>
<dbReference type="Proteomes" id="UP001303046">
    <property type="component" value="Unassembled WGS sequence"/>
</dbReference>
<evidence type="ECO:0000313" key="2">
    <source>
        <dbReference type="EMBL" id="KAK6728928.1"/>
    </source>
</evidence>
<name>A0ABR1BV10_NECAM</name>
<dbReference type="EMBL" id="JAVFWL010000001">
    <property type="protein sequence ID" value="KAK6728928.1"/>
    <property type="molecule type" value="Genomic_DNA"/>
</dbReference>
<evidence type="ECO:0000256" key="1">
    <source>
        <dbReference type="SAM" id="MobiDB-lite"/>
    </source>
</evidence>
<protein>
    <submittedName>
        <fullName evidence="2">Uncharacterized protein</fullName>
    </submittedName>
</protein>
<keyword evidence="3" id="KW-1185">Reference proteome</keyword>
<evidence type="ECO:0000313" key="3">
    <source>
        <dbReference type="Proteomes" id="UP001303046"/>
    </source>
</evidence>
<feature type="compositionally biased region" description="Basic and acidic residues" evidence="1">
    <location>
        <begin position="73"/>
        <end position="82"/>
    </location>
</feature>
<accession>A0ABR1BV10</accession>
<gene>
    <name evidence="2" type="primary">Necator_chrI.g2288</name>
    <name evidence="2" type="ORF">RB195_006161</name>
</gene>
<comment type="caution">
    <text evidence="2">The sequence shown here is derived from an EMBL/GenBank/DDBJ whole genome shotgun (WGS) entry which is preliminary data.</text>
</comment>
<proteinExistence type="predicted"/>